<dbReference type="OrthoDB" id="6691414at2"/>
<feature type="transmembrane region" description="Helical" evidence="1">
    <location>
        <begin position="27"/>
        <end position="49"/>
    </location>
</feature>
<protein>
    <submittedName>
        <fullName evidence="2">Poly-beta-1,6-N-acetyl-D-glucosamine biosynthesis protein PgaD</fullName>
    </submittedName>
</protein>
<evidence type="ECO:0000313" key="3">
    <source>
        <dbReference type="Proteomes" id="UP000280405"/>
    </source>
</evidence>
<keyword evidence="1" id="KW-1133">Transmembrane helix</keyword>
<dbReference type="NCBIfam" id="TIGR03940">
    <property type="entry name" value="PGA_PgaD"/>
    <property type="match status" value="1"/>
</dbReference>
<gene>
    <name evidence="2" type="primary">pgaD</name>
    <name evidence="2" type="ORF">D7V20_03245</name>
</gene>
<accession>A0A3A8FG16</accession>
<keyword evidence="1" id="KW-0472">Membrane</keyword>
<evidence type="ECO:0000256" key="1">
    <source>
        <dbReference type="SAM" id="Phobius"/>
    </source>
</evidence>
<name>A0A3A8FG16_9GAMM</name>
<organism evidence="2 3">
    <name type="scientific">Acinetobacter rongchengensis</name>
    <dbReference type="NCBI Taxonomy" id="2419601"/>
    <lineage>
        <taxon>Bacteria</taxon>
        <taxon>Pseudomonadati</taxon>
        <taxon>Pseudomonadota</taxon>
        <taxon>Gammaproteobacteria</taxon>
        <taxon>Moraxellales</taxon>
        <taxon>Moraxellaceae</taxon>
        <taxon>Acinetobacter</taxon>
    </lineage>
</organism>
<dbReference type="Pfam" id="PF13994">
    <property type="entry name" value="PgaD"/>
    <property type="match status" value="1"/>
</dbReference>
<keyword evidence="1" id="KW-0812">Transmembrane</keyword>
<reference evidence="2 3" key="1">
    <citation type="submission" date="2018-09" db="EMBL/GenBank/DDBJ databases">
        <title>The draft genome of Acinetobacter spp. strains.</title>
        <authorList>
            <person name="Qin J."/>
            <person name="Feng Y."/>
            <person name="Zong Z."/>
        </authorList>
    </citation>
    <scope>NUCLEOTIDE SEQUENCE [LARGE SCALE GENOMIC DNA]</scope>
    <source>
        <strain evidence="2 3">WCHAc060115</strain>
    </source>
</reference>
<feature type="transmembrane region" description="Helical" evidence="1">
    <location>
        <begin position="69"/>
        <end position="88"/>
    </location>
</feature>
<keyword evidence="3" id="KW-1185">Reference proteome</keyword>
<proteinExistence type="predicted"/>
<dbReference type="AlphaFoldDB" id="A0A3A8FG16"/>
<sequence length="137" mass="16008">MKTQTLIIDMRNQLPWHKRYLSNTSTAMLWGFWLFLWRPLVILISFIAIQKPHLIKYFFGTLAHVLENGLTALLACAVSLWLWSHFIPSKTKAQAKDKSIEEYARSFNLDTHELKMSRLQKVATVHHDANGRITHIH</sequence>
<dbReference type="EMBL" id="RAXT01000003">
    <property type="protein sequence ID" value="RKG40101.1"/>
    <property type="molecule type" value="Genomic_DNA"/>
</dbReference>
<dbReference type="InterPro" id="IPR023829">
    <property type="entry name" value="PGA_PgaD"/>
</dbReference>
<dbReference type="GO" id="GO:0043709">
    <property type="term" value="P:cell adhesion involved in single-species biofilm formation"/>
    <property type="evidence" value="ECO:0007669"/>
    <property type="project" value="InterPro"/>
</dbReference>
<dbReference type="Proteomes" id="UP000280405">
    <property type="component" value="Unassembled WGS sequence"/>
</dbReference>
<comment type="caution">
    <text evidence="2">The sequence shown here is derived from an EMBL/GenBank/DDBJ whole genome shotgun (WGS) entry which is preliminary data.</text>
</comment>
<dbReference type="RefSeq" id="WP_120382898.1">
    <property type="nucleotide sequence ID" value="NZ_RAXT01000003.1"/>
</dbReference>
<evidence type="ECO:0000313" key="2">
    <source>
        <dbReference type="EMBL" id="RKG40101.1"/>
    </source>
</evidence>